<protein>
    <submittedName>
        <fullName evidence="1">34433_t:CDS:1</fullName>
    </submittedName>
</protein>
<feature type="non-terminal residue" evidence="1">
    <location>
        <position position="1"/>
    </location>
</feature>
<feature type="non-terminal residue" evidence="1">
    <location>
        <position position="121"/>
    </location>
</feature>
<reference evidence="1" key="1">
    <citation type="submission" date="2021-06" db="EMBL/GenBank/DDBJ databases">
        <authorList>
            <person name="Kallberg Y."/>
            <person name="Tangrot J."/>
            <person name="Rosling A."/>
        </authorList>
    </citation>
    <scope>NUCLEOTIDE SEQUENCE</scope>
    <source>
        <strain evidence="1">MA461A</strain>
    </source>
</reference>
<evidence type="ECO:0000313" key="1">
    <source>
        <dbReference type="EMBL" id="CAG8812304.1"/>
    </source>
</evidence>
<sequence>KDGAKNYTDDETCNSVNISQDKVFELIQTFDSGALPDDILLIISSSQFSNDHPIQRCANVNSSNKQTHFVNYKDTEISGAQIISEQNDIADDQMRDRENQELINISDFNSNKKRHLQALQD</sequence>
<comment type="caution">
    <text evidence="1">The sequence shown here is derived from an EMBL/GenBank/DDBJ whole genome shotgun (WGS) entry which is preliminary data.</text>
</comment>
<organism evidence="1 2">
    <name type="scientific">Racocetra persica</name>
    <dbReference type="NCBI Taxonomy" id="160502"/>
    <lineage>
        <taxon>Eukaryota</taxon>
        <taxon>Fungi</taxon>
        <taxon>Fungi incertae sedis</taxon>
        <taxon>Mucoromycota</taxon>
        <taxon>Glomeromycotina</taxon>
        <taxon>Glomeromycetes</taxon>
        <taxon>Diversisporales</taxon>
        <taxon>Gigasporaceae</taxon>
        <taxon>Racocetra</taxon>
    </lineage>
</organism>
<accession>A0ACA9RUR2</accession>
<proteinExistence type="predicted"/>
<keyword evidence="2" id="KW-1185">Reference proteome</keyword>
<dbReference type="Proteomes" id="UP000789920">
    <property type="component" value="Unassembled WGS sequence"/>
</dbReference>
<gene>
    <name evidence="1" type="ORF">RPERSI_LOCUS23501</name>
</gene>
<evidence type="ECO:0000313" key="2">
    <source>
        <dbReference type="Proteomes" id="UP000789920"/>
    </source>
</evidence>
<dbReference type="EMBL" id="CAJVQC010073498">
    <property type="protein sequence ID" value="CAG8812304.1"/>
    <property type="molecule type" value="Genomic_DNA"/>
</dbReference>
<name>A0ACA9RUR2_9GLOM</name>